<protein>
    <submittedName>
        <fullName evidence="7">Predicted Fe2+/Mn2+ transporter, VIT1/CCC1 family</fullName>
    </submittedName>
</protein>
<dbReference type="GO" id="GO:0012505">
    <property type="term" value="C:endomembrane system"/>
    <property type="evidence" value="ECO:0007669"/>
    <property type="project" value="UniProtKB-SubCell"/>
</dbReference>
<evidence type="ECO:0000256" key="5">
    <source>
        <dbReference type="SAM" id="MobiDB-lite"/>
    </source>
</evidence>
<name>A0A1H8U1Y7_9PSEU</name>
<keyword evidence="3 6" id="KW-1133">Transmembrane helix</keyword>
<dbReference type="InterPro" id="IPR008217">
    <property type="entry name" value="Ccc1_fam"/>
</dbReference>
<feature type="transmembrane region" description="Helical" evidence="6">
    <location>
        <begin position="183"/>
        <end position="205"/>
    </location>
</feature>
<dbReference type="RefSeq" id="WP_091614771.1">
    <property type="nucleotide sequence ID" value="NZ_FOEF01000003.1"/>
</dbReference>
<evidence type="ECO:0000313" key="8">
    <source>
        <dbReference type="Proteomes" id="UP000198582"/>
    </source>
</evidence>
<evidence type="ECO:0000256" key="1">
    <source>
        <dbReference type="ARBA" id="ARBA00004127"/>
    </source>
</evidence>
<feature type="transmembrane region" description="Helical" evidence="6">
    <location>
        <begin position="155"/>
        <end position="177"/>
    </location>
</feature>
<organism evidence="7 8">
    <name type="scientific">Amycolatopsis saalfeldensis</name>
    <dbReference type="NCBI Taxonomy" id="394193"/>
    <lineage>
        <taxon>Bacteria</taxon>
        <taxon>Bacillati</taxon>
        <taxon>Actinomycetota</taxon>
        <taxon>Actinomycetes</taxon>
        <taxon>Pseudonocardiales</taxon>
        <taxon>Pseudonocardiaceae</taxon>
        <taxon>Amycolatopsis</taxon>
    </lineage>
</organism>
<proteinExistence type="predicted"/>
<reference evidence="7 8" key="1">
    <citation type="submission" date="2016-10" db="EMBL/GenBank/DDBJ databases">
        <authorList>
            <person name="de Groot N.N."/>
        </authorList>
    </citation>
    <scope>NUCLEOTIDE SEQUENCE [LARGE SCALE GENOMIC DNA]</scope>
    <source>
        <strain evidence="7 8">DSM 44993</strain>
    </source>
</reference>
<keyword evidence="2 6" id="KW-0812">Transmembrane</keyword>
<dbReference type="Pfam" id="PF01988">
    <property type="entry name" value="VIT1"/>
    <property type="match status" value="1"/>
</dbReference>
<feature type="transmembrane region" description="Helical" evidence="6">
    <location>
        <begin position="217"/>
        <end position="238"/>
    </location>
</feature>
<evidence type="ECO:0000256" key="4">
    <source>
        <dbReference type="ARBA" id="ARBA00023136"/>
    </source>
</evidence>
<feature type="region of interest" description="Disordered" evidence="5">
    <location>
        <begin position="1"/>
        <end position="20"/>
    </location>
</feature>
<evidence type="ECO:0000256" key="3">
    <source>
        <dbReference type="ARBA" id="ARBA00022989"/>
    </source>
</evidence>
<accession>A0A1H8U1Y7</accession>
<dbReference type="PANTHER" id="PTHR31851">
    <property type="entry name" value="FE(2+)/MN(2+) TRANSPORTER PCL1"/>
    <property type="match status" value="1"/>
</dbReference>
<evidence type="ECO:0000256" key="2">
    <source>
        <dbReference type="ARBA" id="ARBA00022692"/>
    </source>
</evidence>
<dbReference type="Proteomes" id="UP000198582">
    <property type="component" value="Unassembled WGS sequence"/>
</dbReference>
<dbReference type="GO" id="GO:0005384">
    <property type="term" value="F:manganese ion transmembrane transporter activity"/>
    <property type="evidence" value="ECO:0007669"/>
    <property type="project" value="InterPro"/>
</dbReference>
<dbReference type="AlphaFoldDB" id="A0A1H8U1Y7"/>
<gene>
    <name evidence="7" type="ORF">SAMN04489732_10324</name>
</gene>
<evidence type="ECO:0000313" key="7">
    <source>
        <dbReference type="EMBL" id="SEO97076.1"/>
    </source>
</evidence>
<sequence length="239" mass="24271">MTSQADVAPPELHQHHRDVTGGSLRPATFGVMDGLVSNFALVAGVVGGGASGTTVLITGLAGLVAGACSMATGEFASVSSQTELMQAEIAVEKNELAAHPEDELRELTAVYEAKGLRPELAAEVARELSADPEVAWRVHAREELGVDPDDLPSPWVAAGSSFLAFTVGALIPLLPFLLGASSILPTLLASAVALLVTGAIIAKLTAKPMWFGGGRQLLLGGLSAAVTYGIGLLVGAGVG</sequence>
<comment type="subcellular location">
    <subcellularLocation>
        <location evidence="1">Endomembrane system</location>
        <topology evidence="1">Multi-pass membrane protein</topology>
    </subcellularLocation>
</comment>
<dbReference type="GO" id="GO:0030026">
    <property type="term" value="P:intracellular manganese ion homeostasis"/>
    <property type="evidence" value="ECO:0007669"/>
    <property type="project" value="InterPro"/>
</dbReference>
<dbReference type="OrthoDB" id="188924at2"/>
<evidence type="ECO:0000256" key="6">
    <source>
        <dbReference type="SAM" id="Phobius"/>
    </source>
</evidence>
<dbReference type="EMBL" id="FOEF01000003">
    <property type="protein sequence ID" value="SEO97076.1"/>
    <property type="molecule type" value="Genomic_DNA"/>
</dbReference>
<dbReference type="STRING" id="394193.SAMN04489732_10324"/>
<keyword evidence="8" id="KW-1185">Reference proteome</keyword>
<keyword evidence="4 6" id="KW-0472">Membrane</keyword>